<evidence type="ECO:0000313" key="9">
    <source>
        <dbReference type="EMBL" id="MDE46995.1"/>
    </source>
</evidence>
<dbReference type="PROSITE" id="PS00135">
    <property type="entry name" value="TRYPSIN_SER"/>
    <property type="match status" value="1"/>
</dbReference>
<dbReference type="Pfam" id="PF00089">
    <property type="entry name" value="Trypsin"/>
    <property type="match status" value="1"/>
</dbReference>
<dbReference type="FunFam" id="2.40.10.10:FF:000036">
    <property type="entry name" value="Trypsin beta"/>
    <property type="match status" value="1"/>
</dbReference>
<dbReference type="InterPro" id="IPR018114">
    <property type="entry name" value="TRYPSIN_HIS"/>
</dbReference>
<dbReference type="SMART" id="SM00020">
    <property type="entry name" value="Tryp_SPc"/>
    <property type="match status" value="1"/>
</dbReference>
<dbReference type="PRINTS" id="PR00722">
    <property type="entry name" value="CHYMOTRYPSIN"/>
</dbReference>
<feature type="transmembrane region" description="Helical" evidence="7">
    <location>
        <begin position="26"/>
        <end position="46"/>
    </location>
</feature>
<keyword evidence="7" id="KW-0812">Transmembrane</keyword>
<dbReference type="PROSITE" id="PS00134">
    <property type="entry name" value="TRYPSIN_HIS"/>
    <property type="match status" value="1"/>
</dbReference>
<evidence type="ECO:0000256" key="1">
    <source>
        <dbReference type="ARBA" id="ARBA00022670"/>
    </source>
</evidence>
<dbReference type="AlphaFoldDB" id="A0A6G1S918"/>
<evidence type="ECO:0000259" key="8">
    <source>
        <dbReference type="PROSITE" id="PS50240"/>
    </source>
</evidence>
<evidence type="ECO:0000256" key="6">
    <source>
        <dbReference type="RuleBase" id="RU363034"/>
    </source>
</evidence>
<proteinExistence type="inferred from homology"/>
<keyword evidence="7" id="KW-0472">Membrane</keyword>
<dbReference type="InterPro" id="IPR033116">
    <property type="entry name" value="TRYPSIN_SER"/>
</dbReference>
<dbReference type="PROSITE" id="PS50240">
    <property type="entry name" value="TRYPSIN_DOM"/>
    <property type="match status" value="1"/>
</dbReference>
<keyword evidence="3 6" id="KW-0720">Serine protease</keyword>
<dbReference type="EMBL" id="GGYP01002224">
    <property type="protein sequence ID" value="MDE46995.1"/>
    <property type="molecule type" value="Transcribed_RNA"/>
</dbReference>
<evidence type="ECO:0000256" key="7">
    <source>
        <dbReference type="SAM" id="Phobius"/>
    </source>
</evidence>
<evidence type="ECO:0000256" key="4">
    <source>
        <dbReference type="ARBA" id="ARBA00023157"/>
    </source>
</evidence>
<feature type="domain" description="Peptidase S1" evidence="8">
    <location>
        <begin position="90"/>
        <end position="328"/>
    </location>
</feature>
<comment type="similarity">
    <text evidence="5">Belongs to the peptidase S1 family. CLIP subfamily.</text>
</comment>
<gene>
    <name evidence="9" type="primary">DERP3_0</name>
    <name evidence="9" type="ORF">g.14670</name>
</gene>
<organism evidence="9">
    <name type="scientific">Aceria tosichella</name>
    <name type="common">wheat curl mite</name>
    <dbReference type="NCBI Taxonomy" id="561515"/>
    <lineage>
        <taxon>Eukaryota</taxon>
        <taxon>Metazoa</taxon>
        <taxon>Ecdysozoa</taxon>
        <taxon>Arthropoda</taxon>
        <taxon>Chelicerata</taxon>
        <taxon>Arachnida</taxon>
        <taxon>Acari</taxon>
        <taxon>Acariformes</taxon>
        <taxon>Trombidiformes</taxon>
        <taxon>Prostigmata</taxon>
        <taxon>Eupodina</taxon>
        <taxon>Eriophyoidea</taxon>
        <taxon>Eriophyidae</taxon>
        <taxon>Eriophyinae</taxon>
        <taxon>Aceriini</taxon>
        <taxon>Aceria</taxon>
    </lineage>
</organism>
<keyword evidence="4" id="KW-1015">Disulfide bond</keyword>
<dbReference type="GO" id="GO:0006508">
    <property type="term" value="P:proteolysis"/>
    <property type="evidence" value="ECO:0007669"/>
    <property type="project" value="UniProtKB-KW"/>
</dbReference>
<dbReference type="PANTHER" id="PTHR24256">
    <property type="entry name" value="TRYPTASE-RELATED"/>
    <property type="match status" value="1"/>
</dbReference>
<accession>A0A6G1S918</accession>
<dbReference type="FunFam" id="2.40.10.10:FF:000068">
    <property type="entry name" value="transmembrane protease serine 2"/>
    <property type="match status" value="1"/>
</dbReference>
<dbReference type="InterPro" id="IPR001314">
    <property type="entry name" value="Peptidase_S1A"/>
</dbReference>
<name>A0A6G1S918_9ACAR</name>
<keyword evidence="2 6" id="KW-0378">Hydrolase</keyword>
<dbReference type="GO" id="GO:0004252">
    <property type="term" value="F:serine-type endopeptidase activity"/>
    <property type="evidence" value="ECO:0007669"/>
    <property type="project" value="InterPro"/>
</dbReference>
<dbReference type="InterPro" id="IPR001254">
    <property type="entry name" value="Trypsin_dom"/>
</dbReference>
<keyword evidence="1 6" id="KW-0645">Protease</keyword>
<sequence length="333" mass="36490">MIHSLQQSQPKLTRTRTTITHQNSRANLFIIIIVIVIVIVIIIIIFNNSNIFNIMIASDISASKMLVMVLAVSSCLHQANSAPSTHEARVIGGGKPADPGEYPFLVGLAHNDKHLCGGSIMDEYHILTAAHCLTGNPALSKIDVRVGCHSRFACQKIPVADYILHQLYDRDRKANDIALIKTSAPIPLNPIRGLGAIRAIELPANNNKVYEEGDKLTVAGWGRIACNSTKLPDVPMKAQLSALSLERCKAMQPCKFYSIDERNICTSSAKRGAYHGDSGGPLIDTNDDGKFILAGIVSWGNSNCTDPRRNDVYTRVSSFLDWIKETKIKMSTK</sequence>
<dbReference type="InterPro" id="IPR043504">
    <property type="entry name" value="Peptidase_S1_PA_chymotrypsin"/>
</dbReference>
<protein>
    <submittedName>
        <fullName evidence="9">Mite allergen Der p 3</fullName>
    </submittedName>
</protein>
<keyword evidence="7" id="KW-1133">Transmembrane helix</keyword>
<dbReference type="InterPro" id="IPR051487">
    <property type="entry name" value="Ser/Thr_Proteases_Immune/Dev"/>
</dbReference>
<reference evidence="9" key="1">
    <citation type="submission" date="2018-10" db="EMBL/GenBank/DDBJ databases">
        <title>Transcriptome assembly of Aceria tosichella (Wheat curl mite) Type 2.</title>
        <authorList>
            <person name="Scully E.D."/>
            <person name="Geib S.M."/>
            <person name="Palmer N.A."/>
            <person name="Gupta A.K."/>
            <person name="Sarath G."/>
            <person name="Tatineni S."/>
        </authorList>
    </citation>
    <scope>NUCLEOTIDE SEQUENCE</scope>
    <source>
        <strain evidence="9">LincolnNE</strain>
    </source>
</reference>
<dbReference type="InterPro" id="IPR009003">
    <property type="entry name" value="Peptidase_S1_PA"/>
</dbReference>
<dbReference type="SUPFAM" id="SSF50494">
    <property type="entry name" value="Trypsin-like serine proteases"/>
    <property type="match status" value="1"/>
</dbReference>
<dbReference type="Gene3D" id="2.40.10.10">
    <property type="entry name" value="Trypsin-like serine proteases"/>
    <property type="match status" value="1"/>
</dbReference>
<dbReference type="CDD" id="cd00190">
    <property type="entry name" value="Tryp_SPc"/>
    <property type="match status" value="1"/>
</dbReference>
<evidence type="ECO:0000256" key="2">
    <source>
        <dbReference type="ARBA" id="ARBA00022801"/>
    </source>
</evidence>
<evidence type="ECO:0000256" key="3">
    <source>
        <dbReference type="ARBA" id="ARBA00022825"/>
    </source>
</evidence>
<evidence type="ECO:0000256" key="5">
    <source>
        <dbReference type="ARBA" id="ARBA00024195"/>
    </source>
</evidence>